<keyword evidence="4" id="KW-1185">Reference proteome</keyword>
<keyword evidence="2" id="KW-0472">Membrane</keyword>
<evidence type="ECO:0000313" key="3">
    <source>
        <dbReference type="EnsemblMetazoa" id="GAUT006628-PA"/>
    </source>
</evidence>
<keyword evidence="2" id="KW-0812">Transmembrane</keyword>
<evidence type="ECO:0000313" key="4">
    <source>
        <dbReference type="Proteomes" id="UP000078200"/>
    </source>
</evidence>
<evidence type="ECO:0000256" key="1">
    <source>
        <dbReference type="SAM" id="MobiDB-lite"/>
    </source>
</evidence>
<proteinExistence type="predicted"/>
<accession>A0A1A9UJ98</accession>
<name>A0A1A9UJ98_GLOAU</name>
<feature type="transmembrane region" description="Helical" evidence="2">
    <location>
        <begin position="65"/>
        <end position="88"/>
    </location>
</feature>
<protein>
    <submittedName>
        <fullName evidence="3">Uncharacterized protein</fullName>
    </submittedName>
</protein>
<dbReference type="EnsemblMetazoa" id="GAUT006628-RA">
    <property type="protein sequence ID" value="GAUT006628-PA"/>
    <property type="gene ID" value="GAUT006628"/>
</dbReference>
<reference evidence="3" key="1">
    <citation type="submission" date="2020-05" db="UniProtKB">
        <authorList>
            <consortium name="EnsemblMetazoa"/>
        </authorList>
    </citation>
    <scope>IDENTIFICATION</scope>
    <source>
        <strain evidence="3">TTRI</strain>
    </source>
</reference>
<organism evidence="3 4">
    <name type="scientific">Glossina austeni</name>
    <name type="common">Savannah tsetse fly</name>
    <dbReference type="NCBI Taxonomy" id="7395"/>
    <lineage>
        <taxon>Eukaryota</taxon>
        <taxon>Metazoa</taxon>
        <taxon>Ecdysozoa</taxon>
        <taxon>Arthropoda</taxon>
        <taxon>Hexapoda</taxon>
        <taxon>Insecta</taxon>
        <taxon>Pterygota</taxon>
        <taxon>Neoptera</taxon>
        <taxon>Endopterygota</taxon>
        <taxon>Diptera</taxon>
        <taxon>Brachycera</taxon>
        <taxon>Muscomorpha</taxon>
        <taxon>Hippoboscoidea</taxon>
        <taxon>Glossinidae</taxon>
        <taxon>Glossina</taxon>
    </lineage>
</organism>
<keyword evidence="2" id="KW-1133">Transmembrane helix</keyword>
<dbReference type="VEuPathDB" id="VectorBase:GAUT006628"/>
<feature type="region of interest" description="Disordered" evidence="1">
    <location>
        <begin position="1"/>
        <end position="62"/>
    </location>
</feature>
<evidence type="ECO:0000256" key="2">
    <source>
        <dbReference type="SAM" id="Phobius"/>
    </source>
</evidence>
<dbReference type="Proteomes" id="UP000078200">
    <property type="component" value="Unassembled WGS sequence"/>
</dbReference>
<dbReference type="AlphaFoldDB" id="A0A1A9UJ98"/>
<sequence>MHAAQTQQHNVRSLRCNINKRRKINRVSDAQAKRSVRASNTSDTESVTETTLSIQRRKSRGRSRAAIAAAILAAIATAVATVTTATIAGTEKTAANTNSRSVATSNENFVPVERYFKDSKCEK</sequence>
<feature type="compositionally biased region" description="Polar residues" evidence="1">
    <location>
        <begin position="1"/>
        <end position="11"/>
    </location>
</feature>
<feature type="compositionally biased region" description="Polar residues" evidence="1">
    <location>
        <begin position="37"/>
        <end position="54"/>
    </location>
</feature>